<feature type="compositionally biased region" description="Basic and acidic residues" evidence="3">
    <location>
        <begin position="338"/>
        <end position="378"/>
    </location>
</feature>
<dbReference type="PROSITE" id="PS50102">
    <property type="entry name" value="RRM"/>
    <property type="match status" value="1"/>
</dbReference>
<keyword evidence="1 2" id="KW-0694">RNA-binding</keyword>
<dbReference type="SUPFAM" id="SSF54928">
    <property type="entry name" value="RNA-binding domain, RBD"/>
    <property type="match status" value="1"/>
</dbReference>
<feature type="compositionally biased region" description="Basic and acidic residues" evidence="3">
    <location>
        <begin position="409"/>
        <end position="437"/>
    </location>
</feature>
<feature type="compositionally biased region" description="Polar residues" evidence="3">
    <location>
        <begin position="537"/>
        <end position="554"/>
    </location>
</feature>
<feature type="compositionally biased region" description="Basic and acidic residues" evidence="3">
    <location>
        <begin position="167"/>
        <end position="224"/>
    </location>
</feature>
<evidence type="ECO:0000256" key="3">
    <source>
        <dbReference type="SAM" id="MobiDB-lite"/>
    </source>
</evidence>
<feature type="compositionally biased region" description="Low complexity" evidence="3">
    <location>
        <begin position="464"/>
        <end position="474"/>
    </location>
</feature>
<feature type="compositionally biased region" description="Basic and acidic residues" evidence="3">
    <location>
        <begin position="484"/>
        <end position="516"/>
    </location>
</feature>
<dbReference type="InterPro" id="IPR000504">
    <property type="entry name" value="RRM_dom"/>
</dbReference>
<dbReference type="Pfam" id="PF00076">
    <property type="entry name" value="RRM_1"/>
    <property type="match status" value="1"/>
</dbReference>
<dbReference type="STRING" id="37653.A0A0L8HP08"/>
<reference evidence="5" key="1">
    <citation type="submission" date="2015-07" db="EMBL/GenBank/DDBJ databases">
        <title>MeaNS - Measles Nucleotide Surveillance Program.</title>
        <authorList>
            <person name="Tran T."/>
            <person name="Druce J."/>
        </authorList>
    </citation>
    <scope>NUCLEOTIDE SEQUENCE</scope>
    <source>
        <strain evidence="5">UCB-OBI-ISO-001</strain>
        <tissue evidence="5">Gonad</tissue>
    </source>
</reference>
<feature type="compositionally biased region" description="Basic and acidic residues" evidence="3">
    <location>
        <begin position="573"/>
        <end position="601"/>
    </location>
</feature>
<feature type="compositionally biased region" description="Basic residues" evidence="3">
    <location>
        <begin position="1"/>
        <end position="14"/>
    </location>
</feature>
<evidence type="ECO:0000256" key="1">
    <source>
        <dbReference type="ARBA" id="ARBA00022884"/>
    </source>
</evidence>
<feature type="region of interest" description="Disordered" evidence="3">
    <location>
        <begin position="167"/>
        <end position="613"/>
    </location>
</feature>
<evidence type="ECO:0000313" key="5">
    <source>
        <dbReference type="EMBL" id="KOF90937.1"/>
    </source>
</evidence>
<dbReference type="GO" id="GO:0003723">
    <property type="term" value="F:RNA binding"/>
    <property type="evidence" value="ECO:0007669"/>
    <property type="project" value="UniProtKB-UniRule"/>
</dbReference>
<proteinExistence type="predicted"/>
<name>A0A0L8HP08_OCTBM</name>
<dbReference type="InterPro" id="IPR035979">
    <property type="entry name" value="RBD_domain_sf"/>
</dbReference>
<dbReference type="AlphaFoldDB" id="A0A0L8HP08"/>
<evidence type="ECO:0000256" key="2">
    <source>
        <dbReference type="PROSITE-ProRule" id="PRU00176"/>
    </source>
</evidence>
<protein>
    <recommendedName>
        <fullName evidence="4">RRM domain-containing protein</fullName>
    </recommendedName>
</protein>
<feature type="compositionally biased region" description="Basic and acidic residues" evidence="3">
    <location>
        <begin position="258"/>
        <end position="306"/>
    </location>
</feature>
<feature type="compositionally biased region" description="Basic and acidic residues" evidence="3">
    <location>
        <begin position="314"/>
        <end position="331"/>
    </location>
</feature>
<dbReference type="OMA" id="WGRRNDH"/>
<dbReference type="EMBL" id="KQ417641">
    <property type="protein sequence ID" value="KOF90937.1"/>
    <property type="molecule type" value="Genomic_DNA"/>
</dbReference>
<dbReference type="InterPro" id="IPR012677">
    <property type="entry name" value="Nucleotide-bd_a/b_plait_sf"/>
</dbReference>
<dbReference type="PANTHER" id="PTHR23236">
    <property type="entry name" value="EUKARYOTIC TRANSLATION INITIATION FACTOR 4B/4H"/>
    <property type="match status" value="1"/>
</dbReference>
<dbReference type="KEGG" id="obi:106869481"/>
<dbReference type="SMART" id="SM00360">
    <property type="entry name" value="RRM"/>
    <property type="match status" value="1"/>
</dbReference>
<feature type="compositionally biased region" description="Polar residues" evidence="3">
    <location>
        <begin position="438"/>
        <end position="448"/>
    </location>
</feature>
<organism evidence="5">
    <name type="scientific">Octopus bimaculoides</name>
    <name type="common">California two-spotted octopus</name>
    <dbReference type="NCBI Taxonomy" id="37653"/>
    <lineage>
        <taxon>Eukaryota</taxon>
        <taxon>Metazoa</taxon>
        <taxon>Spiralia</taxon>
        <taxon>Lophotrochozoa</taxon>
        <taxon>Mollusca</taxon>
        <taxon>Cephalopoda</taxon>
        <taxon>Coleoidea</taxon>
        <taxon>Octopodiformes</taxon>
        <taxon>Octopoda</taxon>
        <taxon>Incirrata</taxon>
        <taxon>Octopodidae</taxon>
        <taxon>Octopus</taxon>
    </lineage>
</organism>
<dbReference type="Gene3D" id="3.30.70.330">
    <property type="match status" value="1"/>
</dbReference>
<feature type="compositionally biased region" description="Basic and acidic residues" evidence="3">
    <location>
        <begin position="234"/>
        <end position="250"/>
    </location>
</feature>
<feature type="domain" description="RRM" evidence="4">
    <location>
        <begin position="98"/>
        <end position="171"/>
    </location>
</feature>
<accession>A0A0L8HP08</accession>
<dbReference type="OrthoDB" id="1748655at2759"/>
<feature type="region of interest" description="Disordered" evidence="3">
    <location>
        <begin position="1"/>
        <end position="37"/>
    </location>
</feature>
<gene>
    <name evidence="5" type="ORF">OCBIM_22010082mg</name>
</gene>
<dbReference type="PANTHER" id="PTHR23236:SF2">
    <property type="entry name" value="EUKARYOTIC TRANSLATION INITIATION FACTOR 4B"/>
    <property type="match status" value="1"/>
</dbReference>
<sequence length="634" mass="71910">MAASGKKQKKRKGKTFNLNDFLADEQRGLPGGPGSNIVRTRQTMNSWAEEAASLDLDGRDYGDSTYKTVIDRSMLPTAPRAARGPDINLESIPQTAPFIAYIGNLPYDIEQEKIAKFFSKLKVSEIRLPLDRGSRGFGYVYFSDRESLIEALSMNDDVIHGRKIRIDLPGNTDRDDRRGGHDHFDRTDCDWRRPRDDDEGGGRGFDRDNYGDRDRFGDRDRDRGGFSNAAPETGRWERSGPTERSDRNDRYSAAPSDTWDRGVTIDKPNNDRWGDRDRGFDRERGGGGGFDRERGGGGGGFDRERGGGGGGGGFDRERGGGFERYGDRGYDRGYGNNRYREDKGYNRRNERSFERRGFGGESEPSRESSSDPPKDRPRLNLKPRSVTATEPVPESSSSIFGGARPVDTSQREKEIEARIRREGDIIKARNDEEKENNYYKSNDYSSQYPGKGERDTSRRDKRQSGGSTSSQGRGIKPTQNQPRTRCDSRDSSNSEPNIDEKEEKQVPLSPRKEDPPTKMVPAPPPKENIWERRKTEQQSNKGSESSRNQKQYNDSSKRGDGVGENELNGKAYPNDKHDHPSRGGSEKRRPVREKQIPKSYEEMPQLQDNVKKDWTDANKFDYLNTEDEDYQDHS</sequence>
<evidence type="ECO:0000259" key="4">
    <source>
        <dbReference type="PROSITE" id="PS50102"/>
    </source>
</evidence>